<gene>
    <name evidence="1" type="ORF">CE561_08420</name>
</gene>
<organism evidence="1 2">
    <name type="scientific">Thermoanaerobacterium thermosaccharolyticum</name>
    <name type="common">Clostridium thermosaccharolyticum</name>
    <dbReference type="NCBI Taxonomy" id="1517"/>
    <lineage>
        <taxon>Bacteria</taxon>
        <taxon>Bacillati</taxon>
        <taxon>Bacillota</taxon>
        <taxon>Clostridia</taxon>
        <taxon>Thermoanaerobacterales</taxon>
        <taxon>Thermoanaerobacteraceae</taxon>
        <taxon>Thermoanaerobacterium</taxon>
    </lineage>
</organism>
<comment type="caution">
    <text evidence="1">The sequence shown here is derived from an EMBL/GenBank/DDBJ whole genome shotgun (WGS) entry which is preliminary data.</text>
</comment>
<proteinExistence type="predicted"/>
<name>A0A231VGB7_THETR</name>
<evidence type="ECO:0000313" key="2">
    <source>
        <dbReference type="Proteomes" id="UP000215301"/>
    </source>
</evidence>
<dbReference type="AlphaFoldDB" id="A0A231VGB7"/>
<accession>A0A231VGB7</accession>
<dbReference type="Proteomes" id="UP000215301">
    <property type="component" value="Unassembled WGS sequence"/>
</dbReference>
<dbReference type="EMBL" id="NKHD01000023">
    <property type="protein sequence ID" value="OXT07217.1"/>
    <property type="molecule type" value="Genomic_DNA"/>
</dbReference>
<dbReference type="PROSITE" id="PS51257">
    <property type="entry name" value="PROKAR_LIPOPROTEIN"/>
    <property type="match status" value="1"/>
</dbReference>
<evidence type="ECO:0000313" key="1">
    <source>
        <dbReference type="EMBL" id="OXT07217.1"/>
    </source>
</evidence>
<protein>
    <submittedName>
        <fullName evidence="1">Uncharacterized protein</fullName>
    </submittedName>
</protein>
<reference evidence="1 2" key="1">
    <citation type="submission" date="2017-06" db="EMBL/GenBank/DDBJ databases">
        <title>Isolation and characterization of a thermophilic and butanogenic Thermoanaerobacterium thermosaccharolyticum M5 capable of efficient degradation of hemicellulose.</title>
        <authorList>
            <person name="Xin F."/>
            <person name="Jiang Y."/>
        </authorList>
    </citation>
    <scope>NUCLEOTIDE SEQUENCE [LARGE SCALE GENOMIC DNA]</scope>
    <source>
        <strain evidence="1 2">M5</strain>
    </source>
</reference>
<sequence>MKKRLTVLFFIVIIILSGCSSFNKNINRIHKWDNSKYKNFPSSIGINVYNKNSFNTGIKNDPNSYKANHTLYISDLTKPITVMFNNNGKDRKFIMNVYYDYEQIKFKINSNGKFDQKYTFNLDDGYEIELPLYLPQNLTKSGSHKLLITFCIAPDLHSSDLNQTIDWYGSTTIQDIIFSPENINFGNTKEFEVPKNFIQSSYNYTLNQDYDYSILKTKILPNPPIVFTVKPNQKFKLIYNVSSPSAKKSSQVLLLTTIGYKQVLINNRPYLLLELPKGSTGIGEMELIAPNKPGLYEIISYSVCSPFNKFDGKDLLSFNIEASQRFTLKVKE</sequence>
<dbReference type="RefSeq" id="WP_094045458.1">
    <property type="nucleotide sequence ID" value="NZ_NKHD01000023.1"/>
</dbReference>